<organism evidence="3 4">
    <name type="scientific">Staurois parvus</name>
    <dbReference type="NCBI Taxonomy" id="386267"/>
    <lineage>
        <taxon>Eukaryota</taxon>
        <taxon>Metazoa</taxon>
        <taxon>Chordata</taxon>
        <taxon>Craniata</taxon>
        <taxon>Vertebrata</taxon>
        <taxon>Euteleostomi</taxon>
        <taxon>Amphibia</taxon>
        <taxon>Batrachia</taxon>
        <taxon>Anura</taxon>
        <taxon>Neobatrachia</taxon>
        <taxon>Ranoidea</taxon>
        <taxon>Ranidae</taxon>
        <taxon>Staurois</taxon>
    </lineage>
</organism>
<sequence>FLSSAYSLTKWELFEPCCQILQKAVDTGEVPEQIVLPALVCCHFSLLWTLSHLNNSQPSEAFKLLSDLS</sequence>
<feature type="non-terminal residue" evidence="3">
    <location>
        <position position="1"/>
    </location>
</feature>
<accession>A0ABN9C9K2</accession>
<dbReference type="InterPro" id="IPR039662">
    <property type="entry name" value="Cohesin_Scc3/SA"/>
</dbReference>
<dbReference type="Proteomes" id="UP001162483">
    <property type="component" value="Unassembled WGS sequence"/>
</dbReference>
<name>A0ABN9C9K2_9NEOB</name>
<reference evidence="3" key="1">
    <citation type="submission" date="2023-05" db="EMBL/GenBank/DDBJ databases">
        <authorList>
            <person name="Stuckert A."/>
        </authorList>
    </citation>
    <scope>NUCLEOTIDE SEQUENCE</scope>
</reference>
<dbReference type="Pfam" id="PF24571">
    <property type="entry name" value="HEAT_SCC3-SA"/>
    <property type="match status" value="1"/>
</dbReference>
<protein>
    <recommendedName>
        <fullName evidence="2">Cohesin subunit SCC3/SA HEAT-repeats domain-containing protein</fullName>
    </recommendedName>
</protein>
<proteinExistence type="inferred from homology"/>
<evidence type="ECO:0000313" key="4">
    <source>
        <dbReference type="Proteomes" id="UP001162483"/>
    </source>
</evidence>
<evidence type="ECO:0000259" key="2">
    <source>
        <dbReference type="Pfam" id="PF24571"/>
    </source>
</evidence>
<keyword evidence="4" id="KW-1185">Reference proteome</keyword>
<comment type="caution">
    <text evidence="3">The sequence shown here is derived from an EMBL/GenBank/DDBJ whole genome shotgun (WGS) entry which is preliminary data.</text>
</comment>
<gene>
    <name evidence="3" type="ORF">SPARVUS_LOCUS4470756</name>
</gene>
<dbReference type="PANTHER" id="PTHR11199:SF8">
    <property type="entry name" value="COHESIN SUBUNIT SA-3"/>
    <property type="match status" value="1"/>
</dbReference>
<feature type="domain" description="Cohesin subunit SCC3/SA HEAT-repeats" evidence="2">
    <location>
        <begin position="3"/>
        <end position="48"/>
    </location>
</feature>
<evidence type="ECO:0000313" key="3">
    <source>
        <dbReference type="EMBL" id="CAI9555872.1"/>
    </source>
</evidence>
<comment type="similarity">
    <text evidence="1">Belongs to the SCC3 family.</text>
</comment>
<dbReference type="PANTHER" id="PTHR11199">
    <property type="entry name" value="STROMAL ANTIGEN"/>
    <property type="match status" value="1"/>
</dbReference>
<dbReference type="EMBL" id="CATNWA010008312">
    <property type="protein sequence ID" value="CAI9555872.1"/>
    <property type="molecule type" value="Genomic_DNA"/>
</dbReference>
<dbReference type="InterPro" id="IPR056396">
    <property type="entry name" value="HEAT_SCC3-SA"/>
</dbReference>
<evidence type="ECO:0000256" key="1">
    <source>
        <dbReference type="ARBA" id="ARBA00005486"/>
    </source>
</evidence>